<dbReference type="PANTHER" id="PTHR42702">
    <property type="entry name" value="NUCLEOTIDE PYROPHOSPHOHYDROLASE"/>
    <property type="match status" value="1"/>
</dbReference>
<dbReference type="HOGENOM" id="CLU_166059_1_0_0"/>
<dbReference type="Proteomes" id="UP000008631">
    <property type="component" value="Chromosome"/>
</dbReference>
<feature type="domain" description="NTP pyrophosphohydrolase MazG-like" evidence="1">
    <location>
        <begin position="46"/>
        <end position="105"/>
    </location>
</feature>
<dbReference type="EMBL" id="CP002353">
    <property type="protein sequence ID" value="ADV62259.1"/>
    <property type="molecule type" value="Genomic_DNA"/>
</dbReference>
<reference evidence="2 3" key="2">
    <citation type="journal article" date="2011" name="Stand. Genomic Sci.">
        <title>Complete genome sequence of Isosphaera pallida type strain (IS1B).</title>
        <authorList>
            <consortium name="US DOE Joint Genome Institute (JGI-PGF)"/>
            <person name="Goker M."/>
            <person name="Cleland D."/>
            <person name="Saunders E."/>
            <person name="Lapidus A."/>
            <person name="Nolan M."/>
            <person name="Lucas S."/>
            <person name="Hammon N."/>
            <person name="Deshpande S."/>
            <person name="Cheng J.F."/>
            <person name="Tapia R."/>
            <person name="Han C."/>
            <person name="Goodwin L."/>
            <person name="Pitluck S."/>
            <person name="Liolios K."/>
            <person name="Pagani I."/>
            <person name="Ivanova N."/>
            <person name="Mavromatis K."/>
            <person name="Pati A."/>
            <person name="Chen A."/>
            <person name="Palaniappan K."/>
            <person name="Land M."/>
            <person name="Hauser L."/>
            <person name="Chang Y.J."/>
            <person name="Jeffries C.D."/>
            <person name="Detter J.C."/>
            <person name="Beck B."/>
            <person name="Woyke T."/>
            <person name="Bristow J."/>
            <person name="Eisen J.A."/>
            <person name="Markowitz V."/>
            <person name="Hugenholtz P."/>
            <person name="Kyrpides N.C."/>
            <person name="Klenk H.P."/>
        </authorList>
    </citation>
    <scope>NUCLEOTIDE SEQUENCE [LARGE SCALE GENOMIC DNA]</scope>
    <source>
        <strain evidence="3">ATCC 43644 / DSM 9630 / IS1B</strain>
    </source>
</reference>
<dbReference type="AlphaFoldDB" id="E8R0D2"/>
<sequence>MEQSQDTRTRTNSAWPPSDSVVTLRGFQSFIRAAFGSKDQARGDAATFLWLTEEFGELAAALRSGTQDELALEMADVLAWLASLANIRSVDLEAAVLAKYGQGCPACRSIPCGCHASVKP</sequence>
<dbReference type="KEGG" id="ipa:Isop_1675"/>
<name>E8R0D2_ISOPI</name>
<dbReference type="eggNOG" id="COG1694">
    <property type="taxonomic scope" value="Bacteria"/>
</dbReference>
<evidence type="ECO:0000313" key="2">
    <source>
        <dbReference type="EMBL" id="ADV62259.1"/>
    </source>
</evidence>
<dbReference type="Pfam" id="PF03819">
    <property type="entry name" value="MazG"/>
    <property type="match status" value="1"/>
</dbReference>
<organism evidence="2 3">
    <name type="scientific">Isosphaera pallida (strain ATCC 43644 / DSM 9630 / IS1B)</name>
    <dbReference type="NCBI Taxonomy" id="575540"/>
    <lineage>
        <taxon>Bacteria</taxon>
        <taxon>Pseudomonadati</taxon>
        <taxon>Planctomycetota</taxon>
        <taxon>Planctomycetia</taxon>
        <taxon>Isosphaerales</taxon>
        <taxon>Isosphaeraceae</taxon>
        <taxon>Isosphaera</taxon>
    </lineage>
</organism>
<reference key="1">
    <citation type="submission" date="2010-11" db="EMBL/GenBank/DDBJ databases">
        <title>The complete sequence of chromosome of Isophaera pallida ATCC 43644.</title>
        <authorList>
            <consortium name="US DOE Joint Genome Institute (JGI-PGF)"/>
            <person name="Lucas S."/>
            <person name="Copeland A."/>
            <person name="Lapidus A."/>
            <person name="Bruce D."/>
            <person name="Goodwin L."/>
            <person name="Pitluck S."/>
            <person name="Kyrpides N."/>
            <person name="Mavromatis K."/>
            <person name="Pagani I."/>
            <person name="Ivanova N."/>
            <person name="Saunders E."/>
            <person name="Brettin T."/>
            <person name="Detter J.C."/>
            <person name="Han C."/>
            <person name="Tapia R."/>
            <person name="Land M."/>
            <person name="Hauser L."/>
            <person name="Markowitz V."/>
            <person name="Cheng J.-F."/>
            <person name="Hugenholtz P."/>
            <person name="Woyke T."/>
            <person name="Wu D."/>
            <person name="Eisen J.A."/>
        </authorList>
    </citation>
    <scope>NUCLEOTIDE SEQUENCE</scope>
    <source>
        <strain>ATCC 43644</strain>
    </source>
</reference>
<dbReference type="Gene3D" id="1.10.287.1080">
    <property type="entry name" value="MazG-like"/>
    <property type="match status" value="1"/>
</dbReference>
<proteinExistence type="predicted"/>
<accession>E8R0D2</accession>
<dbReference type="PANTHER" id="PTHR42702:SF1">
    <property type="entry name" value="REGULATORY PROTEIN FOR BETA-LACTAMASE"/>
    <property type="match status" value="1"/>
</dbReference>
<evidence type="ECO:0000313" key="3">
    <source>
        <dbReference type="Proteomes" id="UP000008631"/>
    </source>
</evidence>
<dbReference type="CDD" id="cd11535">
    <property type="entry name" value="NTP-PPase_SsMazG"/>
    <property type="match status" value="1"/>
</dbReference>
<keyword evidence="3" id="KW-1185">Reference proteome</keyword>
<dbReference type="InterPro" id="IPR004518">
    <property type="entry name" value="MazG-like_dom"/>
</dbReference>
<dbReference type="SUPFAM" id="SSF101386">
    <property type="entry name" value="all-alpha NTP pyrophosphatases"/>
    <property type="match status" value="1"/>
</dbReference>
<evidence type="ECO:0000259" key="1">
    <source>
        <dbReference type="Pfam" id="PF03819"/>
    </source>
</evidence>
<dbReference type="InParanoid" id="E8R0D2"/>
<dbReference type="STRING" id="575540.Isop_1675"/>
<protein>
    <submittedName>
        <fullName evidence="2">MazG nucleotide pyrophosphohydrolase</fullName>
    </submittedName>
</protein>
<gene>
    <name evidence="2" type="ordered locus">Isop_1675</name>
</gene>